<dbReference type="Pfam" id="PF00646">
    <property type="entry name" value="F-box"/>
    <property type="match status" value="1"/>
</dbReference>
<organism evidence="2 3">
    <name type="scientific">Dacryopinax primogenitus (strain DJM 731)</name>
    <name type="common">Brown rot fungus</name>
    <dbReference type="NCBI Taxonomy" id="1858805"/>
    <lineage>
        <taxon>Eukaryota</taxon>
        <taxon>Fungi</taxon>
        <taxon>Dikarya</taxon>
        <taxon>Basidiomycota</taxon>
        <taxon>Agaricomycotina</taxon>
        <taxon>Dacrymycetes</taxon>
        <taxon>Dacrymycetales</taxon>
        <taxon>Dacrymycetaceae</taxon>
        <taxon>Dacryopinax</taxon>
    </lineage>
</organism>
<dbReference type="Proteomes" id="UP000030653">
    <property type="component" value="Unassembled WGS sequence"/>
</dbReference>
<keyword evidence="3" id="KW-1185">Reference proteome</keyword>
<dbReference type="GeneID" id="63685705"/>
<dbReference type="OrthoDB" id="613763at2759"/>
<name>M5G3T5_DACPD</name>
<dbReference type="RefSeq" id="XP_040625320.1">
    <property type="nucleotide sequence ID" value="XM_040770643.1"/>
</dbReference>
<reference evidence="2 3" key="1">
    <citation type="journal article" date="2012" name="Science">
        <title>The Paleozoic origin of enzymatic lignin decomposition reconstructed from 31 fungal genomes.</title>
        <authorList>
            <person name="Floudas D."/>
            <person name="Binder M."/>
            <person name="Riley R."/>
            <person name="Barry K."/>
            <person name="Blanchette R.A."/>
            <person name="Henrissat B."/>
            <person name="Martinez A.T."/>
            <person name="Otillar R."/>
            <person name="Spatafora J.W."/>
            <person name="Yadav J.S."/>
            <person name="Aerts A."/>
            <person name="Benoit I."/>
            <person name="Boyd A."/>
            <person name="Carlson A."/>
            <person name="Copeland A."/>
            <person name="Coutinho P.M."/>
            <person name="de Vries R.P."/>
            <person name="Ferreira P."/>
            <person name="Findley K."/>
            <person name="Foster B."/>
            <person name="Gaskell J."/>
            <person name="Glotzer D."/>
            <person name="Gorecki P."/>
            <person name="Heitman J."/>
            <person name="Hesse C."/>
            <person name="Hori C."/>
            <person name="Igarashi K."/>
            <person name="Jurgens J.A."/>
            <person name="Kallen N."/>
            <person name="Kersten P."/>
            <person name="Kohler A."/>
            <person name="Kuees U."/>
            <person name="Kumar T.K.A."/>
            <person name="Kuo A."/>
            <person name="LaButti K."/>
            <person name="Larrondo L.F."/>
            <person name="Lindquist E."/>
            <person name="Ling A."/>
            <person name="Lombard V."/>
            <person name="Lucas S."/>
            <person name="Lundell T."/>
            <person name="Martin R."/>
            <person name="McLaughlin D.J."/>
            <person name="Morgenstern I."/>
            <person name="Morin E."/>
            <person name="Murat C."/>
            <person name="Nagy L.G."/>
            <person name="Nolan M."/>
            <person name="Ohm R.A."/>
            <person name="Patyshakuliyeva A."/>
            <person name="Rokas A."/>
            <person name="Ruiz-Duenas F.J."/>
            <person name="Sabat G."/>
            <person name="Salamov A."/>
            <person name="Samejima M."/>
            <person name="Schmutz J."/>
            <person name="Slot J.C."/>
            <person name="St John F."/>
            <person name="Stenlid J."/>
            <person name="Sun H."/>
            <person name="Sun S."/>
            <person name="Syed K."/>
            <person name="Tsang A."/>
            <person name="Wiebenga A."/>
            <person name="Young D."/>
            <person name="Pisabarro A."/>
            <person name="Eastwood D.C."/>
            <person name="Martin F."/>
            <person name="Cullen D."/>
            <person name="Grigoriev I.V."/>
            <person name="Hibbett D.S."/>
        </authorList>
    </citation>
    <scope>NUCLEOTIDE SEQUENCE [LARGE SCALE GENOMIC DNA]</scope>
    <source>
        <strain evidence="2 3">DJM-731 SS1</strain>
    </source>
</reference>
<sequence>MHRVRAHNLSWIEMSLSHGGCSEDDESVLREPPALPVELWDLILSFTSRADLRTISFLSRAFHTLAQRHLYRHLSLRLGLPTVQQCVLISRRPELALSVRSISLLFGLEAADRAGASRTRTYARPPRELFAPAYTRLFFRTYAACSRLAQLSVSSHLGFDDLLTSNLFLSPKHKITYFQVGARGPQGSILHSLPYLRSLYMLNLFGCNTDSLSPSALPRLQAVRCSLRQAETLIPGRPVRDVALEATTLDLDHLPRVIRTLQMSTAPIRALDLKLRSFDPSTFRLVGTAFPCLREFVLTVLDVPYRGIFDLAPEDWLAQGHLSPLRQLRTLELHAFYAPPSHMLSFPLLPLLTGLSSSLPHLSRVSIVDRGSTHAHEALVRSYDARLLPTPSPDERERARWDLQVQFRNCRNRRSMLFKGFGDLGEEEPVECVLGERMPGPQCWVM</sequence>
<dbReference type="InterPro" id="IPR001810">
    <property type="entry name" value="F-box_dom"/>
</dbReference>
<dbReference type="HOGENOM" id="CLU_613974_0_0_1"/>
<dbReference type="InterPro" id="IPR036047">
    <property type="entry name" value="F-box-like_dom_sf"/>
</dbReference>
<dbReference type="AlphaFoldDB" id="M5G3T5"/>
<dbReference type="STRING" id="1858805.M5G3T5"/>
<gene>
    <name evidence="2" type="ORF">DACRYDRAFT_118701</name>
</gene>
<dbReference type="SUPFAM" id="SSF81383">
    <property type="entry name" value="F-box domain"/>
    <property type="match status" value="1"/>
</dbReference>
<protein>
    <recommendedName>
        <fullName evidence="1">F-box domain-containing protein</fullName>
    </recommendedName>
</protein>
<accession>M5G3T5</accession>
<evidence type="ECO:0000313" key="3">
    <source>
        <dbReference type="Proteomes" id="UP000030653"/>
    </source>
</evidence>
<feature type="domain" description="F-box" evidence="1">
    <location>
        <begin position="35"/>
        <end position="69"/>
    </location>
</feature>
<evidence type="ECO:0000313" key="2">
    <source>
        <dbReference type="EMBL" id="EJT98422.1"/>
    </source>
</evidence>
<dbReference type="EMBL" id="JH795873">
    <property type="protein sequence ID" value="EJT98422.1"/>
    <property type="molecule type" value="Genomic_DNA"/>
</dbReference>
<evidence type="ECO:0000259" key="1">
    <source>
        <dbReference type="Pfam" id="PF00646"/>
    </source>
</evidence>
<proteinExistence type="predicted"/>